<dbReference type="GO" id="GO:0050661">
    <property type="term" value="F:NADP binding"/>
    <property type="evidence" value="ECO:0007669"/>
    <property type="project" value="TreeGrafter"/>
</dbReference>
<evidence type="ECO:0000256" key="10">
    <source>
        <dbReference type="ARBA" id="ARBA00076996"/>
    </source>
</evidence>
<gene>
    <name evidence="15" type="ORF">BECKFM1743A_GA0114220_104293</name>
    <name evidence="16" type="ORF">BECKFM1743B_GA0114221_103863</name>
    <name evidence="14" type="ORF">BECKFM1743C_GA0114222_103983</name>
</gene>
<accession>A0A450TI84</accession>
<dbReference type="InterPro" id="IPR007886">
    <property type="entry name" value="AlaDH/PNT_N"/>
</dbReference>
<dbReference type="EC" id="7.1.1.1" evidence="3"/>
<evidence type="ECO:0000256" key="8">
    <source>
        <dbReference type="ARBA" id="ARBA00048202"/>
    </source>
</evidence>
<dbReference type="EMBL" id="CAADFA010000398">
    <property type="protein sequence ID" value="VFJ65549.1"/>
    <property type="molecule type" value="Genomic_DNA"/>
</dbReference>
<evidence type="ECO:0000256" key="4">
    <source>
        <dbReference type="ARBA" id="ARBA00022741"/>
    </source>
</evidence>
<evidence type="ECO:0000256" key="6">
    <source>
        <dbReference type="ARBA" id="ARBA00022967"/>
    </source>
</evidence>
<dbReference type="InterPro" id="IPR007698">
    <property type="entry name" value="AlaDH/PNT_NAD(H)-bd"/>
</dbReference>
<name>A0A450TI84_9GAMM</name>
<evidence type="ECO:0000256" key="11">
    <source>
        <dbReference type="ARBA" id="ARBA00084087"/>
    </source>
</evidence>
<evidence type="ECO:0000259" key="13">
    <source>
        <dbReference type="SMART" id="SM01003"/>
    </source>
</evidence>
<dbReference type="CDD" id="cd05304">
    <property type="entry name" value="Rubrum_tdh"/>
    <property type="match status" value="1"/>
</dbReference>
<dbReference type="PANTHER" id="PTHR10160:SF19">
    <property type="entry name" value="PROTON-TRANSLOCATING NAD(P)(+) TRANSHYDROGENASE"/>
    <property type="match status" value="1"/>
</dbReference>
<dbReference type="SUPFAM" id="SSF51735">
    <property type="entry name" value="NAD(P)-binding Rossmann-fold domains"/>
    <property type="match status" value="1"/>
</dbReference>
<dbReference type="EMBL" id="CAADFL010000386">
    <property type="protein sequence ID" value="VFK15766.1"/>
    <property type="molecule type" value="Genomic_DNA"/>
</dbReference>
<evidence type="ECO:0000313" key="14">
    <source>
        <dbReference type="EMBL" id="VFJ65549.1"/>
    </source>
</evidence>
<dbReference type="GO" id="GO:0005886">
    <property type="term" value="C:plasma membrane"/>
    <property type="evidence" value="ECO:0007669"/>
    <property type="project" value="TreeGrafter"/>
</dbReference>
<dbReference type="FunFam" id="3.40.50.720:FF:000188">
    <property type="entry name" value="NAD(P) transhydrogenase alpha subunit 1"/>
    <property type="match status" value="1"/>
</dbReference>
<dbReference type="EMBL" id="CAADEZ010000429">
    <property type="protein sequence ID" value="VFJ66895.1"/>
    <property type="molecule type" value="Genomic_DNA"/>
</dbReference>
<dbReference type="PANTHER" id="PTHR10160">
    <property type="entry name" value="NAD(P) TRANSHYDROGENASE"/>
    <property type="match status" value="1"/>
</dbReference>
<evidence type="ECO:0000256" key="2">
    <source>
        <dbReference type="ARBA" id="ARBA00005689"/>
    </source>
</evidence>
<keyword evidence="4" id="KW-0547">Nucleotide-binding</keyword>
<dbReference type="AlphaFoldDB" id="A0A450TI84"/>
<sequence>MPFSDNQLKNNDFSPNVNTAWHPLPQVKVLVKKALMKIGIPKETIPGESRVAAVPEIIKKFCSKGFAVCVEVSAGESAHFADDAYAQAGARLVGTDEALDADLVLKVGLPAPGEIDKMREGSVLCALLDPCRNEEVLARLAGKGVTALAMELIPRTTRAQSMDVLSSQAGIAGYRAVIEAASHYPRFFPMMMTSAGAARPAKFIVLGAGVAGLQAIATARRLGCDVEAFDVRPAVREEIQSLGAKFIELDIGETGAGEGGYAKELSEEGKKRQQAALTEYLKKANVIVSTALIPCRDAPVLVTEEAVKGLAEGSVVIDLAAGFGGNCPSSKPDQVVVEHGVTIIGHTNYPAMVPGDASAFYARNLFNLVSILVEEKEGALSWKDFTEDDISAAATVTRGKKVVYAKP</sequence>
<evidence type="ECO:0000259" key="12">
    <source>
        <dbReference type="SMART" id="SM01002"/>
    </source>
</evidence>
<dbReference type="Pfam" id="PF05222">
    <property type="entry name" value="AlaDh_PNT_N"/>
    <property type="match status" value="1"/>
</dbReference>
<evidence type="ECO:0000256" key="5">
    <source>
        <dbReference type="ARBA" id="ARBA00022857"/>
    </source>
</evidence>
<keyword evidence="7" id="KW-0520">NAD</keyword>
<dbReference type="Pfam" id="PF01262">
    <property type="entry name" value="AlaDh_PNT_C"/>
    <property type="match status" value="1"/>
</dbReference>
<evidence type="ECO:0000313" key="15">
    <source>
        <dbReference type="EMBL" id="VFJ66895.1"/>
    </source>
</evidence>
<evidence type="ECO:0000256" key="9">
    <source>
        <dbReference type="ARBA" id="ARBA00071353"/>
    </source>
</evidence>
<dbReference type="InterPro" id="IPR036291">
    <property type="entry name" value="NAD(P)-bd_dom_sf"/>
</dbReference>
<dbReference type="SMART" id="SM01002">
    <property type="entry name" value="AlaDh_PNT_C"/>
    <property type="match status" value="1"/>
</dbReference>
<keyword evidence="5" id="KW-0521">NADP</keyword>
<reference evidence="15" key="1">
    <citation type="submission" date="2019-02" db="EMBL/GenBank/DDBJ databases">
        <authorList>
            <person name="Gruber-Vodicka R. H."/>
            <person name="Seah K. B. B."/>
        </authorList>
    </citation>
    <scope>NUCLEOTIDE SEQUENCE</scope>
    <source>
        <strain evidence="15">BECK_BZ163</strain>
        <strain evidence="16">BECK_BZ164</strain>
        <strain evidence="14">BECK_BZ165</strain>
    </source>
</reference>
<protein>
    <recommendedName>
        <fullName evidence="9">NAD(P) transhydrogenase subunit alpha part 1</fullName>
        <ecNumber evidence="3">7.1.1.1</ecNumber>
    </recommendedName>
    <alternativeName>
        <fullName evidence="11">Nicotinamide nucleotide transhydrogenase subunit alpha 1</fullName>
    </alternativeName>
    <alternativeName>
        <fullName evidence="10">Pyridine nucleotide transhydrogenase subunit alpha 1</fullName>
    </alternativeName>
</protein>
<evidence type="ECO:0000256" key="3">
    <source>
        <dbReference type="ARBA" id="ARBA00012943"/>
    </source>
</evidence>
<evidence type="ECO:0000256" key="1">
    <source>
        <dbReference type="ARBA" id="ARBA00003943"/>
    </source>
</evidence>
<comment type="catalytic activity">
    <reaction evidence="8">
        <text>NAD(+) + NADPH + H(+)(in) = NADH + NADP(+) + H(+)(out)</text>
        <dbReference type="Rhea" id="RHEA:47992"/>
        <dbReference type="ChEBI" id="CHEBI:15378"/>
        <dbReference type="ChEBI" id="CHEBI:57540"/>
        <dbReference type="ChEBI" id="CHEBI:57783"/>
        <dbReference type="ChEBI" id="CHEBI:57945"/>
        <dbReference type="ChEBI" id="CHEBI:58349"/>
        <dbReference type="EC" id="7.1.1.1"/>
    </reaction>
</comment>
<comment type="function">
    <text evidence="1">The transhydrogenation between NADH and NADP is coupled to respiration and ATP hydrolysis and functions as a proton pump across the membrane.</text>
</comment>
<dbReference type="NCBIfam" id="NF006942">
    <property type="entry name" value="PRK09424.1"/>
    <property type="match status" value="1"/>
</dbReference>
<dbReference type="SMART" id="SM01003">
    <property type="entry name" value="AlaDh_PNT_N"/>
    <property type="match status" value="1"/>
</dbReference>
<dbReference type="Gene3D" id="3.40.50.720">
    <property type="entry name" value="NAD(P)-binding Rossmann-like Domain"/>
    <property type="match status" value="2"/>
</dbReference>
<organism evidence="15">
    <name type="scientific">Candidatus Kentrum sp. FM</name>
    <dbReference type="NCBI Taxonomy" id="2126340"/>
    <lineage>
        <taxon>Bacteria</taxon>
        <taxon>Pseudomonadati</taxon>
        <taxon>Pseudomonadota</taxon>
        <taxon>Gammaproteobacteria</taxon>
        <taxon>Candidatus Kentrum</taxon>
    </lineage>
</organism>
<proteinExistence type="inferred from homology"/>
<keyword evidence="6" id="KW-1278">Translocase</keyword>
<dbReference type="GO" id="GO:0006740">
    <property type="term" value="P:NADPH regeneration"/>
    <property type="evidence" value="ECO:0007669"/>
    <property type="project" value="TreeGrafter"/>
</dbReference>
<feature type="domain" description="Alanine dehydrogenase/pyridine nucleotide transhydrogenase N-terminal" evidence="13">
    <location>
        <begin position="39"/>
        <end position="172"/>
    </location>
</feature>
<feature type="domain" description="Alanine dehydrogenase/pyridine nucleotide transhydrogenase NAD(H)-binding" evidence="12">
    <location>
        <begin position="181"/>
        <end position="345"/>
    </location>
</feature>
<evidence type="ECO:0000256" key="7">
    <source>
        <dbReference type="ARBA" id="ARBA00023027"/>
    </source>
</evidence>
<dbReference type="GO" id="GO:0008750">
    <property type="term" value="F:proton-translocating NAD(P)+ transhydrogenase activity"/>
    <property type="evidence" value="ECO:0007669"/>
    <property type="project" value="UniProtKB-EC"/>
</dbReference>
<evidence type="ECO:0000313" key="16">
    <source>
        <dbReference type="EMBL" id="VFK15766.1"/>
    </source>
</evidence>
<dbReference type="SUPFAM" id="SSF52283">
    <property type="entry name" value="Formate/glycerate dehydrogenase catalytic domain-like"/>
    <property type="match status" value="1"/>
</dbReference>
<comment type="similarity">
    <text evidence="2">Belongs to the AlaDH/PNT family.</text>
</comment>